<accession>A0A7Z2ZPU8</accession>
<dbReference type="InterPro" id="IPR036698">
    <property type="entry name" value="TM1070-like_sf"/>
</dbReference>
<sequence length="122" mass="13534">MSKQIGATAWIIPDGFTPVRSSGLLESHEAICIVNCTANRATVNVTVYFEDENPIENIEFVVEGQRTKHVRTDTLEKQGSKIPKGVPYAMKVESDIPIVVQYSRMDATQAENTLMTTMAYPV</sequence>
<evidence type="ECO:0000313" key="2">
    <source>
        <dbReference type="Proteomes" id="UP000502248"/>
    </source>
</evidence>
<dbReference type="InterPro" id="IPR009794">
    <property type="entry name" value="ASRT"/>
</dbReference>
<reference evidence="1 2" key="1">
    <citation type="submission" date="2020-04" db="EMBL/GenBank/DDBJ databases">
        <title>Genome sequencing of novel species.</title>
        <authorList>
            <person name="Heo J."/>
            <person name="Kim S.-J."/>
            <person name="Kim J.-S."/>
            <person name="Hong S.-B."/>
            <person name="Kwon S.-W."/>
        </authorList>
    </citation>
    <scope>NUCLEOTIDE SEQUENCE [LARGE SCALE GENOMIC DNA]</scope>
    <source>
        <strain evidence="1 2">MFER-1</strain>
    </source>
</reference>
<dbReference type="Pfam" id="PF07100">
    <property type="entry name" value="ASRT"/>
    <property type="match status" value="1"/>
</dbReference>
<evidence type="ECO:0000313" key="1">
    <source>
        <dbReference type="EMBL" id="QJD87698.1"/>
    </source>
</evidence>
<dbReference type="EMBL" id="CP051680">
    <property type="protein sequence ID" value="QJD87698.1"/>
    <property type="molecule type" value="Genomic_DNA"/>
</dbReference>
<keyword evidence="2" id="KW-1185">Reference proteome</keyword>
<gene>
    <name evidence="1" type="ORF">HH215_33930</name>
</gene>
<dbReference type="Gene3D" id="2.60.290.11">
    <property type="entry name" value="TM1070-like"/>
    <property type="match status" value="1"/>
</dbReference>
<dbReference type="SUPFAM" id="SSF89232">
    <property type="entry name" value="Hypothetical protein TM1070"/>
    <property type="match status" value="1"/>
</dbReference>
<dbReference type="RefSeq" id="WP_169283940.1">
    <property type="nucleotide sequence ID" value="NZ_CP051680.1"/>
</dbReference>
<evidence type="ECO:0008006" key="3">
    <source>
        <dbReference type="Google" id="ProtNLM"/>
    </source>
</evidence>
<dbReference type="AlphaFoldDB" id="A0A7Z2ZPU8"/>
<protein>
    <recommendedName>
        <fullName evidence="3">Sensory rhodopsin transducer</fullName>
    </recommendedName>
</protein>
<proteinExistence type="predicted"/>
<name>A0A7Z2ZPU8_9BACL</name>
<dbReference type="KEGG" id="cheb:HH215_33930"/>
<organism evidence="1 2">
    <name type="scientific">Cohnella herbarum</name>
    <dbReference type="NCBI Taxonomy" id="2728023"/>
    <lineage>
        <taxon>Bacteria</taxon>
        <taxon>Bacillati</taxon>
        <taxon>Bacillota</taxon>
        <taxon>Bacilli</taxon>
        <taxon>Bacillales</taxon>
        <taxon>Paenibacillaceae</taxon>
        <taxon>Cohnella</taxon>
    </lineage>
</organism>
<dbReference type="Proteomes" id="UP000502248">
    <property type="component" value="Chromosome"/>
</dbReference>
<dbReference type="PIRSF" id="PIRSF008711">
    <property type="entry name" value="UCP008711"/>
    <property type="match status" value="1"/>
</dbReference>